<protein>
    <recommendedName>
        <fullName evidence="2">Protein kinase domain-containing protein</fullName>
    </recommendedName>
</protein>
<dbReference type="PROSITE" id="PS50011">
    <property type="entry name" value="PROTEIN_KINASE_DOM"/>
    <property type="match status" value="1"/>
</dbReference>
<feature type="transmembrane region" description="Helical" evidence="1">
    <location>
        <begin position="44"/>
        <end position="69"/>
    </location>
</feature>
<keyword evidence="1" id="KW-1133">Transmembrane helix</keyword>
<evidence type="ECO:0000313" key="3">
    <source>
        <dbReference type="EMBL" id="DAD49031.1"/>
    </source>
</evidence>
<dbReference type="GO" id="GO:0005524">
    <property type="term" value="F:ATP binding"/>
    <property type="evidence" value="ECO:0007669"/>
    <property type="project" value="InterPro"/>
</dbReference>
<organism evidence="3 4">
    <name type="scientific">Nelumbo nucifera</name>
    <name type="common">Sacred lotus</name>
    <dbReference type="NCBI Taxonomy" id="4432"/>
    <lineage>
        <taxon>Eukaryota</taxon>
        <taxon>Viridiplantae</taxon>
        <taxon>Streptophyta</taxon>
        <taxon>Embryophyta</taxon>
        <taxon>Tracheophyta</taxon>
        <taxon>Spermatophyta</taxon>
        <taxon>Magnoliopsida</taxon>
        <taxon>Proteales</taxon>
        <taxon>Nelumbonaceae</taxon>
        <taxon>Nelumbo</taxon>
    </lineage>
</organism>
<dbReference type="Gene3D" id="1.10.510.10">
    <property type="entry name" value="Transferase(Phosphotransferase) domain 1"/>
    <property type="match status" value="1"/>
</dbReference>
<sequence>MTILLVITQCQINRVEFVHAKSFLHRDIKPDNFLMGLGRRANQVLVLNITSCFIINNIQKIFLMCYLLFHLHIGLHH</sequence>
<reference evidence="3 4" key="1">
    <citation type="journal article" date="2020" name="Mol. Biol. Evol.">
        <title>Distinct Expression and Methylation Patterns for Genes with Different Fates following a Single Whole-Genome Duplication in Flowering Plants.</title>
        <authorList>
            <person name="Shi T."/>
            <person name="Rahmani R.S."/>
            <person name="Gugger P.F."/>
            <person name="Wang M."/>
            <person name="Li H."/>
            <person name="Zhang Y."/>
            <person name="Li Z."/>
            <person name="Wang Q."/>
            <person name="Van de Peer Y."/>
            <person name="Marchal K."/>
            <person name="Chen J."/>
        </authorList>
    </citation>
    <scope>NUCLEOTIDE SEQUENCE [LARGE SCALE GENOMIC DNA]</scope>
    <source>
        <tissue evidence="3">Leaf</tissue>
    </source>
</reference>
<dbReference type="SUPFAM" id="SSF56112">
    <property type="entry name" value="Protein kinase-like (PK-like)"/>
    <property type="match status" value="1"/>
</dbReference>
<proteinExistence type="predicted"/>
<dbReference type="InterPro" id="IPR008271">
    <property type="entry name" value="Ser/Thr_kinase_AS"/>
</dbReference>
<evidence type="ECO:0000259" key="2">
    <source>
        <dbReference type="PROSITE" id="PS50011"/>
    </source>
</evidence>
<dbReference type="GO" id="GO:0004672">
    <property type="term" value="F:protein kinase activity"/>
    <property type="evidence" value="ECO:0007669"/>
    <property type="project" value="InterPro"/>
</dbReference>
<accession>A0A822ZZS0</accession>
<dbReference type="AlphaFoldDB" id="A0A822ZZS0"/>
<dbReference type="Proteomes" id="UP000607653">
    <property type="component" value="Unassembled WGS sequence"/>
</dbReference>
<dbReference type="InterPro" id="IPR000719">
    <property type="entry name" value="Prot_kinase_dom"/>
</dbReference>
<evidence type="ECO:0000256" key="1">
    <source>
        <dbReference type="SAM" id="Phobius"/>
    </source>
</evidence>
<dbReference type="InterPro" id="IPR011009">
    <property type="entry name" value="Kinase-like_dom_sf"/>
</dbReference>
<feature type="domain" description="Protein kinase" evidence="2">
    <location>
        <begin position="1"/>
        <end position="77"/>
    </location>
</feature>
<name>A0A822ZZS0_NELNU</name>
<keyword evidence="1" id="KW-0812">Transmembrane</keyword>
<comment type="caution">
    <text evidence="3">The sequence shown here is derived from an EMBL/GenBank/DDBJ whole genome shotgun (WGS) entry which is preliminary data.</text>
</comment>
<keyword evidence="4" id="KW-1185">Reference proteome</keyword>
<evidence type="ECO:0000313" key="4">
    <source>
        <dbReference type="Proteomes" id="UP000607653"/>
    </source>
</evidence>
<gene>
    <name evidence="3" type="ORF">HUJ06_018968</name>
</gene>
<dbReference type="EMBL" id="DUZY01000008">
    <property type="protein sequence ID" value="DAD49031.1"/>
    <property type="molecule type" value="Genomic_DNA"/>
</dbReference>
<keyword evidence="1" id="KW-0472">Membrane</keyword>
<dbReference type="PROSITE" id="PS00108">
    <property type="entry name" value="PROTEIN_KINASE_ST"/>
    <property type="match status" value="1"/>
</dbReference>